<accession>Q10ZA0</accession>
<sequence>MKLKFWVPICLLATILVSIRFPLLQYFFKDEKDDKSRYCKYSYQSAYNNIDQFKEVLLSEAKKDIAKKLFKNQFIDSMGRSNYSLKQEDMMLNVLKEYIVLEKKEYENNSNFGESCISFKVSQKPEDKMFKPIEFQKQYCASDMNASLEKIQQEKENIIIARLQEHEPKLRQRGRKEILSLVSKKLFFEEDLKDKKHCGVIKFSILPIELQIIVREDFNIGEFQIIRRVTGVDTKQKQAKFQVAILSDKYNWKYESDDQIELKGEVADISPLLSSEEMISNFRETSEVISVGTASCEGEEITENERAYSRAVNLDKWLKQILQEHDALKVKKRYTLTLGKYREECSLTTEQQTAIQRRIIIISTIYRDKDVNLSEALYNAMKNWANFSFDVEKYGEFRLEKSSNA</sequence>
<organism evidence="2">
    <name type="scientific">Trichodesmium erythraeum (strain IMS101)</name>
    <dbReference type="NCBI Taxonomy" id="203124"/>
    <lineage>
        <taxon>Bacteria</taxon>
        <taxon>Bacillati</taxon>
        <taxon>Cyanobacteriota</taxon>
        <taxon>Cyanophyceae</taxon>
        <taxon>Oscillatoriophycideae</taxon>
        <taxon>Oscillatoriales</taxon>
        <taxon>Microcoleaceae</taxon>
        <taxon>Trichodesmium</taxon>
    </lineage>
</organism>
<keyword evidence="1" id="KW-0812">Transmembrane</keyword>
<dbReference type="eggNOG" id="COG0515">
    <property type="taxonomic scope" value="Bacteria"/>
</dbReference>
<gene>
    <name evidence="2" type="ordered locus">Tery_3321</name>
</gene>
<keyword evidence="1" id="KW-1133">Transmembrane helix</keyword>
<evidence type="ECO:0000313" key="2">
    <source>
        <dbReference type="EMBL" id="ABG52424.1"/>
    </source>
</evidence>
<feature type="transmembrane region" description="Helical" evidence="1">
    <location>
        <begin position="6"/>
        <end position="28"/>
    </location>
</feature>
<reference evidence="2" key="1">
    <citation type="submission" date="2006-06" db="EMBL/GenBank/DDBJ databases">
        <title>Complete sequence of Trichodesmium erythraeum IMS101.</title>
        <authorList>
            <consortium name="US DOE Joint Genome Institute"/>
            <person name="Copeland A."/>
            <person name="Lucas S."/>
            <person name="Lapidus A."/>
            <person name="Barry K."/>
            <person name="Detter J.C."/>
            <person name="Glavina del Rio T."/>
            <person name="Hammon N."/>
            <person name="Israni S."/>
            <person name="Dalin E."/>
            <person name="Tice H."/>
            <person name="Pitluck S."/>
            <person name="Kiss H."/>
            <person name="Munk A.C."/>
            <person name="Brettin T."/>
            <person name="Bruce D."/>
            <person name="Han C."/>
            <person name="Tapia R."/>
            <person name="Gilna P."/>
            <person name="Schmutz J."/>
            <person name="Larimer F."/>
            <person name="Land M."/>
            <person name="Hauser L."/>
            <person name="Kyrpides N."/>
            <person name="Kim E."/>
            <person name="Richardson P."/>
        </authorList>
    </citation>
    <scope>NUCLEOTIDE SEQUENCE [LARGE SCALE GENOMIC DNA]</scope>
    <source>
        <strain evidence="2">IMS101</strain>
    </source>
</reference>
<dbReference type="HOGENOM" id="CLU_679608_0_0_3"/>
<dbReference type="OrthoDB" id="468098at2"/>
<name>Q10ZA0_TRIEI</name>
<protein>
    <recommendedName>
        <fullName evidence="3">Transmembrane protein</fullName>
    </recommendedName>
</protein>
<evidence type="ECO:0000256" key="1">
    <source>
        <dbReference type="SAM" id="Phobius"/>
    </source>
</evidence>
<evidence type="ECO:0008006" key="3">
    <source>
        <dbReference type="Google" id="ProtNLM"/>
    </source>
</evidence>
<dbReference type="EMBL" id="CP000393">
    <property type="protein sequence ID" value="ABG52424.1"/>
    <property type="molecule type" value="Genomic_DNA"/>
</dbReference>
<dbReference type="KEGG" id="ter:Tery_3321"/>
<dbReference type="RefSeq" id="WP_011612769.1">
    <property type="nucleotide sequence ID" value="NC_008312.1"/>
</dbReference>
<dbReference type="AlphaFoldDB" id="Q10ZA0"/>
<keyword evidence="1" id="KW-0472">Membrane</keyword>
<proteinExistence type="predicted"/>